<protein>
    <submittedName>
        <fullName evidence="3">Lead, cadmium, zinc and mercury transporting ATPase</fullName>
    </submittedName>
</protein>
<dbReference type="STRING" id="1337093.MBELCI_0476"/>
<keyword evidence="2" id="KW-1133">Transmembrane helix</keyword>
<comment type="caution">
    <text evidence="3">The sequence shown here is derived from an EMBL/GenBank/DDBJ whole genome shotgun (WGS) entry which is preliminary data.</text>
</comment>
<feature type="transmembrane region" description="Helical" evidence="2">
    <location>
        <begin position="38"/>
        <end position="60"/>
    </location>
</feature>
<proteinExistence type="predicted"/>
<organism evidence="3 4">
    <name type="scientific">Limimaricola cinnabarinus LL-001</name>
    <dbReference type="NCBI Taxonomy" id="1337093"/>
    <lineage>
        <taxon>Bacteria</taxon>
        <taxon>Pseudomonadati</taxon>
        <taxon>Pseudomonadota</taxon>
        <taxon>Alphaproteobacteria</taxon>
        <taxon>Rhodobacterales</taxon>
        <taxon>Paracoccaceae</taxon>
        <taxon>Limimaricola</taxon>
    </lineage>
</organism>
<evidence type="ECO:0000313" key="4">
    <source>
        <dbReference type="Proteomes" id="UP000016566"/>
    </source>
</evidence>
<dbReference type="PANTHER" id="PTHR43520:SF8">
    <property type="entry name" value="P-TYPE CU(+) TRANSPORTER"/>
    <property type="match status" value="1"/>
</dbReference>
<keyword evidence="2" id="KW-0472">Membrane</keyword>
<keyword evidence="2" id="KW-0812">Transmembrane</keyword>
<evidence type="ECO:0000256" key="2">
    <source>
        <dbReference type="SAM" id="Phobius"/>
    </source>
</evidence>
<dbReference type="SUPFAM" id="SSF56784">
    <property type="entry name" value="HAD-like"/>
    <property type="match status" value="1"/>
</dbReference>
<keyword evidence="4" id="KW-1185">Reference proteome</keyword>
<dbReference type="EMBL" id="BATB01000003">
    <property type="protein sequence ID" value="GAD54424.1"/>
    <property type="molecule type" value="Genomic_DNA"/>
</dbReference>
<dbReference type="PANTHER" id="PTHR43520">
    <property type="entry name" value="ATP7, ISOFORM B"/>
    <property type="match status" value="1"/>
</dbReference>
<accession>U3A9U1</accession>
<gene>
    <name evidence="3" type="ORF">MBELCI_0476</name>
</gene>
<dbReference type="GO" id="GO:0016020">
    <property type="term" value="C:membrane"/>
    <property type="evidence" value="ECO:0007669"/>
    <property type="project" value="TreeGrafter"/>
</dbReference>
<name>U3A9U1_9RHOB</name>
<dbReference type="GO" id="GO:0005507">
    <property type="term" value="F:copper ion binding"/>
    <property type="evidence" value="ECO:0007669"/>
    <property type="project" value="TreeGrafter"/>
</dbReference>
<feature type="transmembrane region" description="Helical" evidence="2">
    <location>
        <begin position="12"/>
        <end position="32"/>
    </location>
</feature>
<evidence type="ECO:0000256" key="1">
    <source>
        <dbReference type="ARBA" id="ARBA00022967"/>
    </source>
</evidence>
<keyword evidence="1" id="KW-1278">Translocase</keyword>
<sequence length="73" mass="7824">MSRRVMRNIRQNLGWAFGYNVALIPVAAGALYPWNGMLLSPVLAAAAMSVSSVLVLSNALRLRSMTSVMGETA</sequence>
<dbReference type="Proteomes" id="UP000016566">
    <property type="component" value="Unassembled WGS sequence"/>
</dbReference>
<dbReference type="GO" id="GO:0043682">
    <property type="term" value="F:P-type divalent copper transporter activity"/>
    <property type="evidence" value="ECO:0007669"/>
    <property type="project" value="TreeGrafter"/>
</dbReference>
<dbReference type="GO" id="GO:0055070">
    <property type="term" value="P:copper ion homeostasis"/>
    <property type="evidence" value="ECO:0007669"/>
    <property type="project" value="TreeGrafter"/>
</dbReference>
<dbReference type="AlphaFoldDB" id="U3A9U1"/>
<dbReference type="InterPro" id="IPR036412">
    <property type="entry name" value="HAD-like_sf"/>
</dbReference>
<reference evidence="3" key="1">
    <citation type="journal article" date="2013" name="Genome Announc.">
        <title>Draft Genome Sequence of Loktanella cinnabarina LL-001T, Isolated from Deep-Sea Floor Sediment.</title>
        <authorList>
            <person name="Nishi S."/>
            <person name="Tsubouchi T."/>
            <person name="Takaki Y."/>
            <person name="Koyanagi R."/>
            <person name="Satoh N."/>
            <person name="Maruyama T."/>
            <person name="Hatada Y."/>
        </authorList>
    </citation>
    <scope>NUCLEOTIDE SEQUENCE [LARGE SCALE GENOMIC DNA]</scope>
    <source>
        <strain evidence="3">LL-001</strain>
    </source>
</reference>
<dbReference type="eggNOG" id="COG2217">
    <property type="taxonomic scope" value="Bacteria"/>
</dbReference>
<evidence type="ECO:0000313" key="3">
    <source>
        <dbReference type="EMBL" id="GAD54424.1"/>
    </source>
</evidence>